<dbReference type="GO" id="GO:0032259">
    <property type="term" value="P:methylation"/>
    <property type="evidence" value="ECO:0007669"/>
    <property type="project" value="UniProtKB-KW"/>
</dbReference>
<dbReference type="InterPro" id="IPR052514">
    <property type="entry name" value="SAM-dependent_MTase"/>
</dbReference>
<dbReference type="GO" id="GO:0008168">
    <property type="term" value="F:methyltransferase activity"/>
    <property type="evidence" value="ECO:0007669"/>
    <property type="project" value="UniProtKB-KW"/>
</dbReference>
<dbReference type="NCBIfam" id="TIGR01444">
    <property type="entry name" value="fkbM_fam"/>
    <property type="match status" value="1"/>
</dbReference>
<keyword evidence="3" id="KW-1185">Reference proteome</keyword>
<dbReference type="OrthoDB" id="2529130at2"/>
<dbReference type="RefSeq" id="WP_135250825.1">
    <property type="nucleotide sequence ID" value="NZ_SMLK01000005.1"/>
</dbReference>
<keyword evidence="2" id="KW-0808">Transferase</keyword>
<reference evidence="2 3" key="1">
    <citation type="submission" date="2019-03" db="EMBL/GenBank/DDBJ databases">
        <title>Ramlibacter sp. 18x22-1, whole genome shotgun sequence.</title>
        <authorList>
            <person name="Zhang X."/>
            <person name="Feng G."/>
            <person name="Zhu H."/>
        </authorList>
    </citation>
    <scope>NUCLEOTIDE SEQUENCE [LARGE SCALE GENOMIC DNA]</scope>
    <source>
        <strain evidence="2 3">18x22-1</strain>
    </source>
</reference>
<protein>
    <submittedName>
        <fullName evidence="2">FkbM family methyltransferase</fullName>
    </submittedName>
</protein>
<proteinExistence type="predicted"/>
<dbReference type="InterPro" id="IPR029063">
    <property type="entry name" value="SAM-dependent_MTases_sf"/>
</dbReference>
<gene>
    <name evidence="2" type="ORF">EZ216_16240</name>
</gene>
<evidence type="ECO:0000259" key="1">
    <source>
        <dbReference type="Pfam" id="PF05050"/>
    </source>
</evidence>
<name>A0A4Z0BIF1_9BURK</name>
<dbReference type="InterPro" id="IPR006342">
    <property type="entry name" value="FkbM_mtfrase"/>
</dbReference>
<dbReference type="Pfam" id="PF05050">
    <property type="entry name" value="Methyltransf_21"/>
    <property type="match status" value="1"/>
</dbReference>
<evidence type="ECO:0000313" key="2">
    <source>
        <dbReference type="EMBL" id="TFY99106.1"/>
    </source>
</evidence>
<evidence type="ECO:0000313" key="3">
    <source>
        <dbReference type="Proteomes" id="UP000297839"/>
    </source>
</evidence>
<dbReference type="PANTHER" id="PTHR34203">
    <property type="entry name" value="METHYLTRANSFERASE, FKBM FAMILY PROTEIN"/>
    <property type="match status" value="1"/>
</dbReference>
<dbReference type="Proteomes" id="UP000297839">
    <property type="component" value="Unassembled WGS sequence"/>
</dbReference>
<dbReference type="Gene3D" id="3.40.50.150">
    <property type="entry name" value="Vaccinia Virus protein VP39"/>
    <property type="match status" value="1"/>
</dbReference>
<dbReference type="PANTHER" id="PTHR34203:SF15">
    <property type="entry name" value="SLL1173 PROTEIN"/>
    <property type="match status" value="1"/>
</dbReference>
<dbReference type="AlphaFoldDB" id="A0A4Z0BIF1"/>
<organism evidence="2 3">
    <name type="scientific">Ramlibacter humi</name>
    <dbReference type="NCBI Taxonomy" id="2530451"/>
    <lineage>
        <taxon>Bacteria</taxon>
        <taxon>Pseudomonadati</taxon>
        <taxon>Pseudomonadota</taxon>
        <taxon>Betaproteobacteria</taxon>
        <taxon>Burkholderiales</taxon>
        <taxon>Comamonadaceae</taxon>
        <taxon>Ramlibacter</taxon>
    </lineage>
</organism>
<dbReference type="EMBL" id="SMLK01000005">
    <property type="protein sequence ID" value="TFY99106.1"/>
    <property type="molecule type" value="Genomic_DNA"/>
</dbReference>
<comment type="caution">
    <text evidence="2">The sequence shown here is derived from an EMBL/GenBank/DDBJ whole genome shotgun (WGS) entry which is preliminary data.</text>
</comment>
<dbReference type="SUPFAM" id="SSF53335">
    <property type="entry name" value="S-adenosyl-L-methionine-dependent methyltransferases"/>
    <property type="match status" value="1"/>
</dbReference>
<keyword evidence="2" id="KW-0489">Methyltransferase</keyword>
<accession>A0A4Z0BIF1</accession>
<sequence>MTSPARPIAFVLAATSHGSLIVNRFDRRELPDGQAYGVGQQLFDRSAFDPEEVELAKRLLDCRRMEAGDGLVALDGGANIGVHTVEWARHMHGWGSVLAIEAQETVFYALAGNLALNNCFNARAFLAALGAEPGTLPVPQPDYCREGSFGSLELRRRQGTEFIGQAVSYDPADCRPVQVITVDSLGLERLDFFKLDVEGMEADVLRGARETLARCKPLLLVEVIKSDQRELRELLGAMGYRGAYPLGLNWLAVHRDDPAARRIDASDGRLVLRTEA</sequence>
<feature type="domain" description="Methyltransferase FkbM" evidence="1">
    <location>
        <begin position="75"/>
        <end position="241"/>
    </location>
</feature>